<reference evidence="4 7" key="5">
    <citation type="submission" date="2023-02" db="EMBL/GenBank/DDBJ databases">
        <title>Comparative genomics and fermentation flavor characterization of five lactic acid bacteria reveal flavor biosynthesis metabolic pathways in fermented muskmelon puree.</title>
        <authorList>
            <person name="Yuan L."/>
            <person name="Li M."/>
            <person name="Xu X."/>
            <person name="Lao F."/>
            <person name="Wu J."/>
        </authorList>
    </citation>
    <scope>NUCLEOTIDE SEQUENCE [LARGE SCALE GENOMIC DNA]</scope>
    <source>
        <strain evidence="4 7">Ca-4</strain>
    </source>
</reference>
<dbReference type="GO" id="GO:0070395">
    <property type="term" value="P:lipoteichoic acid biosynthetic process"/>
    <property type="evidence" value="ECO:0007669"/>
    <property type="project" value="UniProtKB-UniRule"/>
</dbReference>
<keyword evidence="1" id="KW-0472">Membrane</keyword>
<dbReference type="EMBL" id="JADOFV010000002">
    <property type="protein sequence ID" value="MBF7126834.1"/>
    <property type="molecule type" value="Genomic_DNA"/>
</dbReference>
<comment type="pathway">
    <text evidence="1">Cell wall biogenesis; lipoteichoic acid biosynthesis.</text>
</comment>
<dbReference type="RefSeq" id="WP_002832984.1">
    <property type="nucleotide sequence ID" value="NZ_BJZY01000001.1"/>
</dbReference>
<accession>A0A0Q1A0H9</accession>
<dbReference type="Proteomes" id="UP000472573">
    <property type="component" value="Unassembled WGS sequence"/>
</dbReference>
<evidence type="ECO:0000313" key="2">
    <source>
        <dbReference type="EMBL" id="KAF0414196.1"/>
    </source>
</evidence>
<dbReference type="Proteomes" id="UP000743107">
    <property type="component" value="Unassembled WGS sequence"/>
</dbReference>
<reference evidence="3" key="4">
    <citation type="submission" date="2020-11" db="EMBL/GenBank/DDBJ databases">
        <title>Antibiotic susceptibility profiles of Pediococcus pentosaceus from various origins and their implications for the safety assessment of strains with food-technology applications.</title>
        <authorList>
            <person name="Shani N."/>
            <person name="Oberhaensli S."/>
            <person name="Arias E."/>
        </authorList>
    </citation>
    <scope>NUCLEOTIDE SEQUENCE</scope>
    <source>
        <strain evidence="3">FAM 19164</strain>
    </source>
</reference>
<protein>
    <recommendedName>
        <fullName evidence="1">Protein DltD</fullName>
    </recommendedName>
</protein>
<dbReference type="OMA" id="PYFMEDT"/>
<name>A0A0Q1A0H9_PEDPE</name>
<dbReference type="EMBL" id="WENB01000002">
    <property type="protein sequence ID" value="KAF0414196.1"/>
    <property type="molecule type" value="Genomic_DNA"/>
</dbReference>
<dbReference type="InterPro" id="IPR006998">
    <property type="entry name" value="DltD"/>
</dbReference>
<dbReference type="Proteomes" id="UP001214131">
    <property type="component" value="Chromosome"/>
</dbReference>
<keyword evidence="1" id="KW-1003">Cell membrane</keyword>
<dbReference type="InterPro" id="IPR023896">
    <property type="entry name" value="LTA_DltD"/>
</dbReference>
<evidence type="ECO:0000313" key="7">
    <source>
        <dbReference type="Proteomes" id="UP001214131"/>
    </source>
</evidence>
<dbReference type="EMBL" id="CP118739">
    <property type="protein sequence ID" value="WEA56724.1"/>
    <property type="molecule type" value="Genomic_DNA"/>
</dbReference>
<proteinExistence type="inferred from homology"/>
<evidence type="ECO:0000313" key="4">
    <source>
        <dbReference type="EMBL" id="WEA56724.1"/>
    </source>
</evidence>
<accession>A0A8G0ZKE2</accession>
<evidence type="ECO:0000313" key="3">
    <source>
        <dbReference type="EMBL" id="MBF7126834.1"/>
    </source>
</evidence>
<dbReference type="PANTHER" id="PTHR40039:SF1">
    <property type="entry name" value="PROTEIN DLTD"/>
    <property type="match status" value="1"/>
</dbReference>
<dbReference type="Pfam" id="PF04914">
    <property type="entry name" value="DltD"/>
    <property type="match status" value="1"/>
</dbReference>
<gene>
    <name evidence="3" type="primary">dltD</name>
    <name evidence="2" type="ORF">GBO79_04830</name>
    <name evidence="3" type="ORF">ITQ97_03240</name>
    <name evidence="4" type="ORF">PWB86_05845</name>
</gene>
<organism evidence="3 6">
    <name type="scientific">Pediococcus pentosaceus</name>
    <dbReference type="NCBI Taxonomy" id="1255"/>
    <lineage>
        <taxon>Bacteria</taxon>
        <taxon>Bacillati</taxon>
        <taxon>Bacillota</taxon>
        <taxon>Bacilli</taxon>
        <taxon>Lactobacillales</taxon>
        <taxon>Lactobacillaceae</taxon>
        <taxon>Pediococcus</taxon>
    </lineage>
</organism>
<evidence type="ECO:0000313" key="6">
    <source>
        <dbReference type="Proteomes" id="UP000743107"/>
    </source>
</evidence>
<dbReference type="AlphaFoldDB" id="A0A0Q1A0H9"/>
<dbReference type="GeneID" id="33061907"/>
<dbReference type="GO" id="GO:0005886">
    <property type="term" value="C:plasma membrane"/>
    <property type="evidence" value="ECO:0007669"/>
    <property type="project" value="UniProtKB-UniRule"/>
</dbReference>
<sequence>MGKKLWMIFGPLLVASVVLIGLLFSPFKINRISPTIEKQAATSLSPNILKGDAVKRAALSDPYYVPFFGSSEFSRFDLTHPSVMAEKYNWDFRPFLMGAAGTQSLTHYFQMQGINHQLKNGKAVFVISPQWFVKKGANPQAFSFYFSQLQAVNFLQKQHGTRTDRYAAHRLLKMEQNTDNGNGMINKALRQVAQGQKLSASTQRNISYYKRLLAHEDQLFSSLKLKDDNQKKINRQLQALPNSESGDLIRQAIIKQAKQQTSNNDFGIKNSFYSHRLKDKLGKFKGFERNYDYTKSPEFADFQLVLNQFAADKTDVLFVIPPINQKWANYAGLSQSMLKGFNKKIKYQLKSQGFDHIADLSNQGSQPYFMQDTIHLGWNGWYAFDKKVKAFVDGEQEIPSYKMNNQFYAKSWQNLAPDDLNSYIKNNG</sequence>
<evidence type="ECO:0000256" key="1">
    <source>
        <dbReference type="PIRNR" id="PIRNR021438"/>
    </source>
</evidence>
<keyword evidence="5" id="KW-1185">Reference proteome</keyword>
<reference evidence="2 5" key="1">
    <citation type="submission" date="2019-10" db="EMBL/GenBank/DDBJ databases">
        <authorList>
            <person name="Irmler S."/>
            <person name="Berthoud H."/>
            <person name="Roetschi A."/>
            <person name="Arias E."/>
            <person name="Shani N."/>
            <person name="Wuethrich D."/>
            <person name="Bruggmann R."/>
        </authorList>
    </citation>
    <scope>NUCLEOTIDE SEQUENCE [LARGE SCALE GENOMIC DNA]</scope>
    <source>
        <strain evidence="2 5">FAM13073</strain>
    </source>
</reference>
<comment type="similarity">
    <text evidence="1">Belongs to the DltD family.</text>
</comment>
<dbReference type="PIRSF" id="PIRSF021438">
    <property type="entry name" value="DltD"/>
    <property type="match status" value="1"/>
</dbReference>
<reference evidence="2" key="2">
    <citation type="submission" date="2019-12" db="EMBL/GenBank/DDBJ databases">
        <title>SpeciesPrimer: A bioinformatics pipeline dedicated to the design of qPCR primers for the quantification of bacterial species.</title>
        <authorList>
            <person name="Dreier M."/>
            <person name="Berthoud H."/>
            <person name="Shani N."/>
            <person name="Wechsler D."/>
            <person name="Junier P."/>
        </authorList>
    </citation>
    <scope>NUCLEOTIDE SEQUENCE</scope>
    <source>
        <strain evidence="2">FAM13073</strain>
    </source>
</reference>
<dbReference type="PANTHER" id="PTHR40039">
    <property type="entry name" value="PROTEIN DLTD"/>
    <property type="match status" value="1"/>
</dbReference>
<dbReference type="NCBIfam" id="TIGR04092">
    <property type="entry name" value="LTA_DltD"/>
    <property type="match status" value="1"/>
</dbReference>
<reference evidence="5" key="3">
    <citation type="submission" date="2020-03" db="EMBL/GenBank/DDBJ databases">
        <title>SpeciesPrimer: A bioinformatics pipeline dedicated to the design of qPCR primers for the quantification of bacterial species.</title>
        <authorList>
            <person name="Dreier M."/>
            <person name="Berthoud H."/>
            <person name="Shani N."/>
            <person name="Wechsler D."/>
            <person name="Junier P."/>
        </authorList>
    </citation>
    <scope>NUCLEOTIDE SEQUENCE [LARGE SCALE GENOMIC DNA]</scope>
    <source>
        <strain evidence="5">FAM13073</strain>
    </source>
</reference>
<evidence type="ECO:0000313" key="5">
    <source>
        <dbReference type="Proteomes" id="UP000472573"/>
    </source>
</evidence>